<evidence type="ECO:0000313" key="2">
    <source>
        <dbReference type="EMBL" id="TDL16757.1"/>
    </source>
</evidence>
<dbReference type="AlphaFoldDB" id="A0A4Y7PMW3"/>
<reference evidence="2 3" key="1">
    <citation type="submission" date="2018-06" db="EMBL/GenBank/DDBJ databases">
        <title>A transcriptomic atlas of mushroom development highlights an independent origin of complex multicellularity.</title>
        <authorList>
            <consortium name="DOE Joint Genome Institute"/>
            <person name="Krizsan K."/>
            <person name="Almasi E."/>
            <person name="Merenyi Z."/>
            <person name="Sahu N."/>
            <person name="Viragh M."/>
            <person name="Koszo T."/>
            <person name="Mondo S."/>
            <person name="Kiss B."/>
            <person name="Balint B."/>
            <person name="Kues U."/>
            <person name="Barry K."/>
            <person name="Hegedus J.C."/>
            <person name="Henrissat B."/>
            <person name="Johnson J."/>
            <person name="Lipzen A."/>
            <person name="Ohm R."/>
            <person name="Nagy I."/>
            <person name="Pangilinan J."/>
            <person name="Yan J."/>
            <person name="Xiong Y."/>
            <person name="Grigoriev I.V."/>
            <person name="Hibbett D.S."/>
            <person name="Nagy L.G."/>
        </authorList>
    </citation>
    <scope>NUCLEOTIDE SEQUENCE [LARGE SCALE GENOMIC DNA]</scope>
    <source>
        <strain evidence="2 3">SZMC22713</strain>
    </source>
</reference>
<gene>
    <name evidence="2" type="ORF">BD410DRAFT_844176</name>
</gene>
<name>A0A4Y7PMW3_9AGAM</name>
<feature type="region of interest" description="Disordered" evidence="1">
    <location>
        <begin position="62"/>
        <end position="93"/>
    </location>
</feature>
<protein>
    <submittedName>
        <fullName evidence="2">Uncharacterized protein</fullName>
    </submittedName>
</protein>
<accession>A0A4Y7PMW3</accession>
<evidence type="ECO:0000256" key="1">
    <source>
        <dbReference type="SAM" id="MobiDB-lite"/>
    </source>
</evidence>
<sequence length="201" mass="22629">MWKMLGFPCSSEYFDVFISSPPFKVQRYQCNVSPPYSTHLCQRCEKAGLRECLPYNGRRRERRPAPYVRPTPPSDDPVYAHEKSNDSVSTNMESQIITENAKDTRNLWDIGRLVPYTATKAPSYSQSTPIVVGHRILRRESSHNDAELMANNTSTMIFDLYRSNSNAHAAQIKHRPATLQPVYASADASGSLQGNGIFGMP</sequence>
<keyword evidence="3" id="KW-1185">Reference proteome</keyword>
<dbReference type="Proteomes" id="UP000294933">
    <property type="component" value="Unassembled WGS sequence"/>
</dbReference>
<proteinExistence type="predicted"/>
<dbReference type="EMBL" id="ML170236">
    <property type="protein sequence ID" value="TDL16757.1"/>
    <property type="molecule type" value="Genomic_DNA"/>
</dbReference>
<evidence type="ECO:0000313" key="3">
    <source>
        <dbReference type="Proteomes" id="UP000294933"/>
    </source>
</evidence>
<dbReference type="VEuPathDB" id="FungiDB:BD410DRAFT_844176"/>
<organism evidence="2 3">
    <name type="scientific">Rickenella mellea</name>
    <dbReference type="NCBI Taxonomy" id="50990"/>
    <lineage>
        <taxon>Eukaryota</taxon>
        <taxon>Fungi</taxon>
        <taxon>Dikarya</taxon>
        <taxon>Basidiomycota</taxon>
        <taxon>Agaricomycotina</taxon>
        <taxon>Agaricomycetes</taxon>
        <taxon>Hymenochaetales</taxon>
        <taxon>Rickenellaceae</taxon>
        <taxon>Rickenella</taxon>
    </lineage>
</organism>